<evidence type="ECO:0000313" key="4">
    <source>
        <dbReference type="Proteomes" id="UP000198761"/>
    </source>
</evidence>
<sequence length="320" mass="33708">MITILGAGVAGLCVATTLAERGLPVALVDSGPVHGGASWLAGGMIAPWVEGETAAPEVARLGANAADWWAARVPGVARRGSLVVAPDRDRAELDRFAARTSGHRRLEADGIAGLEGDLAGRFASGLFYAGEAHLDPRAALVALADGLRQRGVAIRSQTRLAPEQADIDCRGIAARADLPGLRAVRGEMLLLHCPGVTLTRPIRLLHPRFPVYVVPRGKGIYMIGATMLESDDPGPITLRSAMELMSAAFTLHPGFAEATILETASGLRPAFADNLPRIVRAGGRWHLNGLYRHGFLTAPALAAQLADQFARAEQEAAHAD</sequence>
<dbReference type="PANTHER" id="PTHR13847">
    <property type="entry name" value="SARCOSINE DEHYDROGENASE-RELATED"/>
    <property type="match status" value="1"/>
</dbReference>
<dbReference type="EMBL" id="FOCE01000001">
    <property type="protein sequence ID" value="SEM42165.1"/>
    <property type="molecule type" value="Genomic_DNA"/>
</dbReference>
<dbReference type="STRING" id="933059.SAMN04488103_101103"/>
<protein>
    <submittedName>
        <fullName evidence="3">Glycine oxidase</fullName>
    </submittedName>
</protein>
<gene>
    <name evidence="3" type="ORF">SAMN04488103_101103</name>
</gene>
<dbReference type="Gene3D" id="3.50.50.60">
    <property type="entry name" value="FAD/NAD(P)-binding domain"/>
    <property type="match status" value="2"/>
</dbReference>
<keyword evidence="1" id="KW-0560">Oxidoreductase</keyword>
<evidence type="ECO:0000259" key="2">
    <source>
        <dbReference type="Pfam" id="PF01266"/>
    </source>
</evidence>
<proteinExistence type="predicted"/>
<keyword evidence="4" id="KW-1185">Reference proteome</keyword>
<dbReference type="GO" id="GO:0005737">
    <property type="term" value="C:cytoplasm"/>
    <property type="evidence" value="ECO:0007669"/>
    <property type="project" value="TreeGrafter"/>
</dbReference>
<evidence type="ECO:0000256" key="1">
    <source>
        <dbReference type="ARBA" id="ARBA00023002"/>
    </source>
</evidence>
<dbReference type="Proteomes" id="UP000198761">
    <property type="component" value="Unassembled WGS sequence"/>
</dbReference>
<reference evidence="3 4" key="1">
    <citation type="submission" date="2016-10" db="EMBL/GenBank/DDBJ databases">
        <authorList>
            <person name="de Groot N.N."/>
        </authorList>
    </citation>
    <scope>NUCLEOTIDE SEQUENCE [LARGE SCALE GENOMIC DNA]</scope>
    <source>
        <strain evidence="3 4">DSM 3857</strain>
    </source>
</reference>
<accession>A0A1H7Y892</accession>
<dbReference type="InterPro" id="IPR036188">
    <property type="entry name" value="FAD/NAD-bd_sf"/>
</dbReference>
<feature type="domain" description="FAD dependent oxidoreductase" evidence="2">
    <location>
        <begin position="2"/>
        <end position="307"/>
    </location>
</feature>
<dbReference type="OrthoDB" id="9790035at2"/>
<dbReference type="RefSeq" id="WP_091295187.1">
    <property type="nucleotide sequence ID" value="NZ_FOCE01000001.1"/>
</dbReference>
<dbReference type="Pfam" id="PF01266">
    <property type="entry name" value="DAO"/>
    <property type="match status" value="1"/>
</dbReference>
<dbReference type="Gene3D" id="3.30.9.10">
    <property type="entry name" value="D-Amino Acid Oxidase, subunit A, domain 2"/>
    <property type="match status" value="2"/>
</dbReference>
<name>A0A1H7Y892_9RHOB</name>
<evidence type="ECO:0000313" key="3">
    <source>
        <dbReference type="EMBL" id="SEM42165.1"/>
    </source>
</evidence>
<dbReference type="SUPFAM" id="SSF54373">
    <property type="entry name" value="FAD-linked reductases, C-terminal domain"/>
    <property type="match status" value="1"/>
</dbReference>
<dbReference type="PANTHER" id="PTHR13847:SF289">
    <property type="entry name" value="GLYCINE OXIDASE"/>
    <property type="match status" value="1"/>
</dbReference>
<dbReference type="InterPro" id="IPR006076">
    <property type="entry name" value="FAD-dep_OxRdtase"/>
</dbReference>
<dbReference type="SUPFAM" id="SSF51971">
    <property type="entry name" value="Nucleotide-binding domain"/>
    <property type="match status" value="1"/>
</dbReference>
<dbReference type="GO" id="GO:0016491">
    <property type="term" value="F:oxidoreductase activity"/>
    <property type="evidence" value="ECO:0007669"/>
    <property type="project" value="UniProtKB-KW"/>
</dbReference>
<dbReference type="AlphaFoldDB" id="A0A1H7Y892"/>
<organism evidence="3 4">
    <name type="scientific">Gemmobacter aquatilis</name>
    <dbReference type="NCBI Taxonomy" id="933059"/>
    <lineage>
        <taxon>Bacteria</taxon>
        <taxon>Pseudomonadati</taxon>
        <taxon>Pseudomonadota</taxon>
        <taxon>Alphaproteobacteria</taxon>
        <taxon>Rhodobacterales</taxon>
        <taxon>Paracoccaceae</taxon>
        <taxon>Gemmobacter</taxon>
    </lineage>
</organism>